<organism evidence="1 2">
    <name type="scientific">Ambispora leptoticha</name>
    <dbReference type="NCBI Taxonomy" id="144679"/>
    <lineage>
        <taxon>Eukaryota</taxon>
        <taxon>Fungi</taxon>
        <taxon>Fungi incertae sedis</taxon>
        <taxon>Mucoromycota</taxon>
        <taxon>Glomeromycotina</taxon>
        <taxon>Glomeromycetes</taxon>
        <taxon>Archaeosporales</taxon>
        <taxon>Ambisporaceae</taxon>
        <taxon>Ambispora</taxon>
    </lineage>
</organism>
<keyword evidence="2" id="KW-1185">Reference proteome</keyword>
<dbReference type="AlphaFoldDB" id="A0A9N8WK46"/>
<proteinExistence type="predicted"/>
<accession>A0A9N8WK46</accession>
<dbReference type="Proteomes" id="UP000789508">
    <property type="component" value="Unassembled WGS sequence"/>
</dbReference>
<evidence type="ECO:0000313" key="1">
    <source>
        <dbReference type="EMBL" id="CAG8485297.1"/>
    </source>
</evidence>
<evidence type="ECO:0000313" key="2">
    <source>
        <dbReference type="Proteomes" id="UP000789508"/>
    </source>
</evidence>
<comment type="caution">
    <text evidence="1">The sequence shown here is derived from an EMBL/GenBank/DDBJ whole genome shotgun (WGS) entry which is preliminary data.</text>
</comment>
<dbReference type="EMBL" id="CAJVPS010000420">
    <property type="protein sequence ID" value="CAG8485297.1"/>
    <property type="molecule type" value="Genomic_DNA"/>
</dbReference>
<gene>
    <name evidence="1" type="ORF">ALEPTO_LOCUS2702</name>
</gene>
<name>A0A9N8WK46_9GLOM</name>
<sequence length="139" mass="16106">MTLAKLSIHEKDCIRKIDTTGKKHIFYVQNEKYQSLRRRNRRNDNNNKNKNPCKNCNQSNEYLALLEKRIEQIANKVDQLANINNSDVSPDFNINKSSIKNNPDFSQMDTDDLINIATYLSSNTAHSLTNIYFLLPISN</sequence>
<protein>
    <submittedName>
        <fullName evidence="1">2976_t:CDS:1</fullName>
    </submittedName>
</protein>
<reference evidence="1" key="1">
    <citation type="submission" date="2021-06" db="EMBL/GenBank/DDBJ databases">
        <authorList>
            <person name="Kallberg Y."/>
            <person name="Tangrot J."/>
            <person name="Rosling A."/>
        </authorList>
    </citation>
    <scope>NUCLEOTIDE SEQUENCE</scope>
    <source>
        <strain evidence="1">FL130A</strain>
    </source>
</reference>